<dbReference type="RefSeq" id="XP_019498960.1">
    <property type="nucleotide sequence ID" value="XM_019643415.1"/>
</dbReference>
<dbReference type="PANTHER" id="PTHR28495:SF1">
    <property type="entry name" value="GENE, 17266-RELATED"/>
    <property type="match status" value="1"/>
</dbReference>
<name>A0A8B7RD17_HIPAR</name>
<dbReference type="KEGG" id="hai:109383208"/>
<evidence type="ECO:0000313" key="4">
    <source>
        <dbReference type="RefSeq" id="XP_019498959.1"/>
    </source>
</evidence>
<feature type="domain" description="DUF4708" evidence="2">
    <location>
        <begin position="8"/>
        <end position="280"/>
    </location>
</feature>
<reference evidence="4 5" key="1">
    <citation type="submission" date="2025-04" db="UniProtKB">
        <authorList>
            <consortium name="RefSeq"/>
        </authorList>
    </citation>
    <scope>IDENTIFICATION</scope>
    <source>
        <tissue evidence="4 5">Muscle</tissue>
    </source>
</reference>
<feature type="region of interest" description="Disordered" evidence="1">
    <location>
        <begin position="330"/>
        <end position="351"/>
    </location>
</feature>
<dbReference type="RefSeq" id="XP_019498961.1">
    <property type="nucleotide sequence ID" value="XM_019643416.1"/>
</dbReference>
<feature type="region of interest" description="Disordered" evidence="1">
    <location>
        <begin position="520"/>
        <end position="543"/>
    </location>
</feature>
<feature type="compositionally biased region" description="Polar residues" evidence="1">
    <location>
        <begin position="527"/>
        <end position="543"/>
    </location>
</feature>
<proteinExistence type="predicted"/>
<dbReference type="InterPro" id="IPR031643">
    <property type="entry name" value="DUF4708"/>
</dbReference>
<dbReference type="RefSeq" id="XP_019498959.1">
    <property type="nucleotide sequence ID" value="XM_019643414.1"/>
</dbReference>
<dbReference type="Proteomes" id="UP000694851">
    <property type="component" value="Unplaced"/>
</dbReference>
<organism evidence="3 4">
    <name type="scientific">Hipposideros armiger</name>
    <name type="common">Great Himalayan leaf-nosed bat</name>
    <dbReference type="NCBI Taxonomy" id="186990"/>
    <lineage>
        <taxon>Eukaryota</taxon>
        <taxon>Metazoa</taxon>
        <taxon>Chordata</taxon>
        <taxon>Craniata</taxon>
        <taxon>Vertebrata</taxon>
        <taxon>Euteleostomi</taxon>
        <taxon>Mammalia</taxon>
        <taxon>Eutheria</taxon>
        <taxon>Laurasiatheria</taxon>
        <taxon>Chiroptera</taxon>
        <taxon>Yinpterochiroptera</taxon>
        <taxon>Rhinolophoidea</taxon>
        <taxon>Hipposideridae</taxon>
        <taxon>Hipposideros</taxon>
    </lineage>
</organism>
<feature type="compositionally biased region" description="Polar residues" evidence="1">
    <location>
        <begin position="651"/>
        <end position="664"/>
    </location>
</feature>
<feature type="region of interest" description="Disordered" evidence="1">
    <location>
        <begin position="631"/>
        <end position="676"/>
    </location>
</feature>
<dbReference type="CTD" id="109316758"/>
<feature type="compositionally biased region" description="Polar residues" evidence="1">
    <location>
        <begin position="333"/>
        <end position="348"/>
    </location>
</feature>
<dbReference type="GeneID" id="109383208"/>
<accession>A0A8B7RD17</accession>
<dbReference type="OrthoDB" id="6285995at2759"/>
<gene>
    <name evidence="4 5 6" type="primary">CUNH18orf63</name>
</gene>
<evidence type="ECO:0000259" key="2">
    <source>
        <dbReference type="Pfam" id="PF15813"/>
    </source>
</evidence>
<dbReference type="AlphaFoldDB" id="A0A8B7RD17"/>
<evidence type="ECO:0000313" key="5">
    <source>
        <dbReference type="RefSeq" id="XP_019498960.1"/>
    </source>
</evidence>
<protein>
    <submittedName>
        <fullName evidence="4 5">Uncharacterized protein C18orf63 homolog isoform X1</fullName>
    </submittedName>
</protein>
<evidence type="ECO:0000313" key="6">
    <source>
        <dbReference type="RefSeq" id="XP_019498961.1"/>
    </source>
</evidence>
<evidence type="ECO:0000313" key="3">
    <source>
        <dbReference type="Proteomes" id="UP000694851"/>
    </source>
</evidence>
<sequence>MNGSRQPSLFFITLPDLHKLCAVRIILSNEVADAEMRSAQMKMCRQLLLLHQDILTSPVLGIFNQIWVVMAIPFYKAGKLNAYIEKYGAKAEAPQRVIPAILQNCFSYSLTARLAPAWNKAGHLLVQGREFLSQRGKQSAVELNINVTEAQVCLSIEAFTIRLPPPELREFGISPSILKDFDTHKNAVIEGHSILNNWCYVLPSMKMGKIVGILHTTPPDCPFHSYEDFQMHWDNMYGYKLPEDCGDIKIYCSIYFKMIGGRTFTYPLSCIRSEPTQFFPRVDLGGVLKSFLSDLKSKLPHVCGFPIKITTKPCYYTHELTKPRIQEKVKPPNLTSKQTFQSSLTQAPSRKPLLSQHVPPCSVAMDHKVALPVSQRKPCVSSALYLQPESVQSRKKSLSDKAPRVHVEVRKPSRGNPQVQETDFSSQSNITPKLIPVFKNRSLQMNRNALEPGNMNRKEHVTESKLFSLKTSVIQDDKLNLEPAIKKIPNRHTHMNARHLNPKTSRPLQEKNTDSYKNMTIHPPSSGKASTASIKGSKQLSHSSGFQMSNNNLGVIKSAADFQVNGKENLTSKYITQILGKGHESLKVKRQPYIFESDTEMENVQLLQHQSVNQIKETDVNDQRLIVSRTAHRSKTKLCQESSKTSKKPHSSNIHYGQSSSSRNQMHDLDKSKPKKSVIIPKAYKHDCESRKHPSEISTLNSGQTLTPMPVTMGFSPYAAAGPPCHSAAVFPWLHVWSTARDSAGFTCSY</sequence>
<dbReference type="Pfam" id="PF15813">
    <property type="entry name" value="DUF4708"/>
    <property type="match status" value="1"/>
</dbReference>
<dbReference type="PANTHER" id="PTHR28495">
    <property type="entry name" value="HYPOTHETICAL PROTEIN LOC100359752"/>
    <property type="match status" value="1"/>
</dbReference>
<evidence type="ECO:0000256" key="1">
    <source>
        <dbReference type="SAM" id="MobiDB-lite"/>
    </source>
</evidence>
<keyword evidence="3" id="KW-1185">Reference proteome</keyword>